<reference evidence="2 3" key="1">
    <citation type="submission" date="2021-01" db="EMBL/GenBank/DDBJ databases">
        <title>Actinoplanes sp. nov. LDG1-06 isolated from lichen.</title>
        <authorList>
            <person name="Saeng-In P."/>
            <person name="Phongsopitanun W."/>
            <person name="Kanchanasin P."/>
            <person name="Yuki M."/>
            <person name="Kudo T."/>
            <person name="Ohkuma M."/>
            <person name="Tanasupawat S."/>
        </authorList>
    </citation>
    <scope>NUCLEOTIDE SEQUENCE [LARGE SCALE GENOMIC DNA]</scope>
    <source>
        <strain evidence="2 3">LDG1-06</strain>
    </source>
</reference>
<dbReference type="PROSITE" id="PS50887">
    <property type="entry name" value="GGDEF"/>
    <property type="match status" value="1"/>
</dbReference>
<dbReference type="NCBIfam" id="TIGR00254">
    <property type="entry name" value="GGDEF"/>
    <property type="match status" value="1"/>
</dbReference>
<dbReference type="InterPro" id="IPR029787">
    <property type="entry name" value="Nucleotide_cyclase"/>
</dbReference>
<accession>A0ABS2ALW5</accession>
<name>A0ABS2ALW5_9ACTN</name>
<dbReference type="InterPro" id="IPR000160">
    <property type="entry name" value="GGDEF_dom"/>
</dbReference>
<feature type="domain" description="GGDEF" evidence="1">
    <location>
        <begin position="1"/>
        <end position="129"/>
    </location>
</feature>
<dbReference type="InterPro" id="IPR043128">
    <property type="entry name" value="Rev_trsase/Diguanyl_cyclase"/>
</dbReference>
<gene>
    <name evidence="2" type="ORF">JIG36_35645</name>
</gene>
<proteinExistence type="predicted"/>
<evidence type="ECO:0000313" key="2">
    <source>
        <dbReference type="EMBL" id="MBM2620848.1"/>
    </source>
</evidence>
<protein>
    <submittedName>
        <fullName evidence="2">Diguanylate cyclase</fullName>
    </submittedName>
</protein>
<dbReference type="EMBL" id="JAENHP010000016">
    <property type="protein sequence ID" value="MBM2620848.1"/>
    <property type="molecule type" value="Genomic_DNA"/>
</dbReference>
<sequence length="129" mass="14292">MIALVNLDVIREFFPAGVGDRVMEECARRLKDQARFGDIVARAGGDQFAVLLIDLPESDSGLARANELFRALRTIRVGDVVMPIDARCGLARGRPFLLPSDLRFDELYERAERALTRARAFGTAVAVED</sequence>
<evidence type="ECO:0000313" key="3">
    <source>
        <dbReference type="Proteomes" id="UP000632138"/>
    </source>
</evidence>
<organism evidence="2 3">
    <name type="scientific">Paractinoplanes ovalisporus</name>
    <dbReference type="NCBI Taxonomy" id="2810368"/>
    <lineage>
        <taxon>Bacteria</taxon>
        <taxon>Bacillati</taxon>
        <taxon>Actinomycetota</taxon>
        <taxon>Actinomycetes</taxon>
        <taxon>Micromonosporales</taxon>
        <taxon>Micromonosporaceae</taxon>
        <taxon>Paractinoplanes</taxon>
    </lineage>
</organism>
<comment type="caution">
    <text evidence="2">The sequence shown here is derived from an EMBL/GenBank/DDBJ whole genome shotgun (WGS) entry which is preliminary data.</text>
</comment>
<evidence type="ECO:0000259" key="1">
    <source>
        <dbReference type="PROSITE" id="PS50887"/>
    </source>
</evidence>
<dbReference type="Gene3D" id="3.30.70.270">
    <property type="match status" value="1"/>
</dbReference>
<keyword evidence="3" id="KW-1185">Reference proteome</keyword>
<dbReference type="Proteomes" id="UP000632138">
    <property type="component" value="Unassembled WGS sequence"/>
</dbReference>
<dbReference type="SUPFAM" id="SSF55073">
    <property type="entry name" value="Nucleotide cyclase"/>
    <property type="match status" value="1"/>
</dbReference>
<dbReference type="Pfam" id="PF00990">
    <property type="entry name" value="GGDEF"/>
    <property type="match status" value="1"/>
</dbReference>